<evidence type="ECO:0008006" key="4">
    <source>
        <dbReference type="Google" id="ProtNLM"/>
    </source>
</evidence>
<proteinExistence type="predicted"/>
<evidence type="ECO:0000313" key="3">
    <source>
        <dbReference type="Proteomes" id="UP000199211"/>
    </source>
</evidence>
<dbReference type="InterPro" id="IPR021393">
    <property type="entry name" value="DUF3034"/>
</dbReference>
<feature type="chain" id="PRO_5047310853" description="DUF3034 domain-containing protein" evidence="1">
    <location>
        <begin position="24"/>
        <end position="293"/>
    </location>
</feature>
<gene>
    <name evidence="2" type="ORF">SAMN04487868_11379</name>
</gene>
<sequence>MTRLARALGTGLLVLTASANLFADTGSRLWATGGVTSIGGAAGGGLSPWALLGGYASDEEWGGTLTLSRSETDDYTLSVVGTGVTWNNRVELTLARQTLDLDSLVFTLKNGFGLEEDELVQDVFGLKVRLAGDALYSPWGQWSAGLLHKRNREFTVPDAIGAKDDSGTDIYVGGSKLFFAAVMDRNLLVNATVRGTKANQGGLLGFGGDRNDSYEAMFEGSVGLFVTRQWLVGTEYRQKPDNLGFATEDDWWDVFVAWVPDRRLSVTAALVNLGDVATLEDQRGAYLSLQASF</sequence>
<keyword evidence="3" id="KW-1185">Reference proteome</keyword>
<evidence type="ECO:0000256" key="1">
    <source>
        <dbReference type="SAM" id="SignalP"/>
    </source>
</evidence>
<reference evidence="2 3" key="1">
    <citation type="submission" date="2016-10" db="EMBL/GenBank/DDBJ databases">
        <authorList>
            <person name="Varghese N."/>
            <person name="Submissions S."/>
        </authorList>
    </citation>
    <scope>NUCLEOTIDE SEQUENCE [LARGE SCALE GENOMIC DNA]</scope>
    <source>
        <strain evidence="2 3">DSM 26291</strain>
    </source>
</reference>
<accession>A0ABY1FQU8</accession>
<dbReference type="Proteomes" id="UP000199211">
    <property type="component" value="Unassembled WGS sequence"/>
</dbReference>
<dbReference type="RefSeq" id="WP_091643250.1">
    <property type="nucleotide sequence ID" value="NZ_FOTV01000013.1"/>
</dbReference>
<dbReference type="EMBL" id="FOTV01000013">
    <property type="protein sequence ID" value="SFL87671.1"/>
    <property type="molecule type" value="Genomic_DNA"/>
</dbReference>
<comment type="caution">
    <text evidence="2">The sequence shown here is derived from an EMBL/GenBank/DDBJ whole genome shotgun (WGS) entry which is preliminary data.</text>
</comment>
<dbReference type="Pfam" id="PF11231">
    <property type="entry name" value="DUF3034"/>
    <property type="match status" value="1"/>
</dbReference>
<name>A0ABY1FQU8_9GAMM</name>
<evidence type="ECO:0000313" key="2">
    <source>
        <dbReference type="EMBL" id="SFL87671.1"/>
    </source>
</evidence>
<protein>
    <recommendedName>
        <fullName evidence="4">DUF3034 domain-containing protein</fullName>
    </recommendedName>
</protein>
<keyword evidence="1" id="KW-0732">Signal</keyword>
<organism evidence="2 3">
    <name type="scientific">Marinobacter salarius</name>
    <dbReference type="NCBI Taxonomy" id="1420917"/>
    <lineage>
        <taxon>Bacteria</taxon>
        <taxon>Pseudomonadati</taxon>
        <taxon>Pseudomonadota</taxon>
        <taxon>Gammaproteobacteria</taxon>
        <taxon>Pseudomonadales</taxon>
        <taxon>Marinobacteraceae</taxon>
        <taxon>Marinobacter</taxon>
    </lineage>
</organism>
<feature type="signal peptide" evidence="1">
    <location>
        <begin position="1"/>
        <end position="23"/>
    </location>
</feature>